<feature type="domain" description="MTHFR SAM-binding regulatory" evidence="1">
    <location>
        <begin position="90"/>
        <end position="260"/>
    </location>
</feature>
<feature type="domain" description="MTHFR SAM-binding regulatory" evidence="1">
    <location>
        <begin position="15"/>
        <end position="60"/>
    </location>
</feature>
<name>A0A4P9Z9M7_9ASCO</name>
<dbReference type="Pfam" id="PF21895">
    <property type="entry name" value="MTHFR_C"/>
    <property type="match status" value="2"/>
</dbReference>
<dbReference type="Proteomes" id="UP000268321">
    <property type="component" value="Unassembled WGS sequence"/>
</dbReference>
<evidence type="ECO:0000313" key="2">
    <source>
        <dbReference type="EMBL" id="RKP29278.1"/>
    </source>
</evidence>
<reference evidence="3" key="1">
    <citation type="journal article" date="2018" name="Nat. Microbiol.">
        <title>Leveraging single-cell genomics to expand the fungal tree of life.</title>
        <authorList>
            <person name="Ahrendt S.R."/>
            <person name="Quandt C.A."/>
            <person name="Ciobanu D."/>
            <person name="Clum A."/>
            <person name="Salamov A."/>
            <person name="Andreopoulos B."/>
            <person name="Cheng J.F."/>
            <person name="Woyke T."/>
            <person name="Pelin A."/>
            <person name="Henrissat B."/>
            <person name="Reynolds N.K."/>
            <person name="Benny G.L."/>
            <person name="Smith M.E."/>
            <person name="James T.Y."/>
            <person name="Grigoriev I.V."/>
        </authorList>
    </citation>
    <scope>NUCLEOTIDE SEQUENCE [LARGE SCALE GENOMIC DNA]</scope>
    <source>
        <strain evidence="3">Baker2002</strain>
    </source>
</reference>
<proteinExistence type="predicted"/>
<evidence type="ECO:0000313" key="3">
    <source>
        <dbReference type="Proteomes" id="UP000268321"/>
    </source>
</evidence>
<dbReference type="GO" id="GO:0071949">
    <property type="term" value="F:FAD binding"/>
    <property type="evidence" value="ECO:0007669"/>
    <property type="project" value="TreeGrafter"/>
</dbReference>
<dbReference type="GO" id="GO:0005829">
    <property type="term" value="C:cytosol"/>
    <property type="evidence" value="ECO:0007669"/>
    <property type="project" value="TreeGrafter"/>
</dbReference>
<evidence type="ECO:0000259" key="1">
    <source>
        <dbReference type="Pfam" id="PF21895"/>
    </source>
</evidence>
<protein>
    <recommendedName>
        <fullName evidence="1">MTHFR SAM-binding regulatory domain-containing protein</fullName>
    </recommendedName>
</protein>
<dbReference type="OrthoDB" id="16284at2759"/>
<sequence>MNLEKSTLKLLERLNIESIRPIFWQNRKYSYISRTSGWDEFSNGRWGDSRSPAFGDIDLSASQMLRQSPKRAYELCCCPQLFRTWPTSLSDTEVLKKSLIRLNKTHFFKLKSQPALSAVRSSDKVYGWRPKNGLLYQKQTPDAAVTNGVITYYIVDKAGNLSSNTKDDDINAVTWGVFRGEEILQPTIVEVSFLAWKDDMYHLEDWISIYKSKVIQELVPQEQLEIVYNLLTSFADYVLCNLVNNDFTNNNSVMFQLLESVSA</sequence>
<dbReference type="GO" id="GO:0035999">
    <property type="term" value="P:tetrahydrofolate interconversion"/>
    <property type="evidence" value="ECO:0007669"/>
    <property type="project" value="TreeGrafter"/>
</dbReference>
<keyword evidence="3" id="KW-1185">Reference proteome</keyword>
<dbReference type="GO" id="GO:0009086">
    <property type="term" value="P:methionine biosynthetic process"/>
    <property type="evidence" value="ECO:0007669"/>
    <property type="project" value="TreeGrafter"/>
</dbReference>
<accession>A0A4P9Z9M7</accession>
<organism evidence="2 3">
    <name type="scientific">Metschnikowia bicuspidata</name>
    <dbReference type="NCBI Taxonomy" id="27322"/>
    <lineage>
        <taxon>Eukaryota</taxon>
        <taxon>Fungi</taxon>
        <taxon>Dikarya</taxon>
        <taxon>Ascomycota</taxon>
        <taxon>Saccharomycotina</taxon>
        <taxon>Pichiomycetes</taxon>
        <taxon>Metschnikowiaceae</taxon>
        <taxon>Metschnikowia</taxon>
    </lineage>
</organism>
<dbReference type="InterPro" id="IPR053806">
    <property type="entry name" value="MTHFR_C"/>
</dbReference>
<dbReference type="PANTHER" id="PTHR45754">
    <property type="entry name" value="METHYLENETETRAHYDROFOLATE REDUCTASE"/>
    <property type="match status" value="1"/>
</dbReference>
<dbReference type="EMBL" id="ML004496">
    <property type="protein sequence ID" value="RKP29278.1"/>
    <property type="molecule type" value="Genomic_DNA"/>
</dbReference>
<gene>
    <name evidence="2" type="ORF">METBISCDRAFT_31768</name>
</gene>
<dbReference type="PANTHER" id="PTHR45754:SF3">
    <property type="entry name" value="METHYLENETETRAHYDROFOLATE REDUCTASE (NADPH)"/>
    <property type="match status" value="1"/>
</dbReference>
<dbReference type="GO" id="GO:0004489">
    <property type="term" value="F:methylenetetrahydrofolate reductase [NAD(P)H] activity"/>
    <property type="evidence" value="ECO:0007669"/>
    <property type="project" value="TreeGrafter"/>
</dbReference>
<dbReference type="AlphaFoldDB" id="A0A4P9Z9M7"/>